<dbReference type="InterPro" id="IPR036390">
    <property type="entry name" value="WH_DNA-bd_sf"/>
</dbReference>
<organism evidence="2 3">
    <name type="scientific">Thalassospira aquimaris</name>
    <dbReference type="NCBI Taxonomy" id="3037796"/>
    <lineage>
        <taxon>Bacteria</taxon>
        <taxon>Pseudomonadati</taxon>
        <taxon>Pseudomonadota</taxon>
        <taxon>Alphaproteobacteria</taxon>
        <taxon>Rhodospirillales</taxon>
        <taxon>Thalassospiraceae</taxon>
        <taxon>Thalassospira</taxon>
    </lineage>
</organism>
<comment type="caution">
    <text evidence="2">The sequence shown here is derived from an EMBL/GenBank/DDBJ whole genome shotgun (WGS) entry which is preliminary data.</text>
</comment>
<keyword evidence="3" id="KW-1185">Reference proteome</keyword>
<dbReference type="Proteomes" id="UP001529180">
    <property type="component" value="Unassembled WGS sequence"/>
</dbReference>
<dbReference type="InterPro" id="IPR000835">
    <property type="entry name" value="HTH_MarR-typ"/>
</dbReference>
<dbReference type="EMBL" id="JARSBO010000005">
    <property type="protein sequence ID" value="MDG4719491.1"/>
    <property type="molecule type" value="Genomic_DNA"/>
</dbReference>
<evidence type="ECO:0000313" key="3">
    <source>
        <dbReference type="Proteomes" id="UP001529180"/>
    </source>
</evidence>
<feature type="domain" description="HTH marR-type" evidence="1">
    <location>
        <begin position="9"/>
        <end position="144"/>
    </location>
</feature>
<evidence type="ECO:0000259" key="1">
    <source>
        <dbReference type="PROSITE" id="PS50995"/>
    </source>
</evidence>
<gene>
    <name evidence="2" type="ORF">P7680_10820</name>
</gene>
<name>A0ABT6GBQ9_9PROT</name>
<dbReference type="PROSITE" id="PS50995">
    <property type="entry name" value="HTH_MARR_2"/>
    <property type="match status" value="1"/>
</dbReference>
<dbReference type="RefSeq" id="WP_114103348.1">
    <property type="nucleotide sequence ID" value="NZ_JARSBO010000005.1"/>
</dbReference>
<proteinExistence type="predicted"/>
<reference evidence="2 3" key="1">
    <citation type="submission" date="2023-03" db="EMBL/GenBank/DDBJ databases">
        <title>Strain FZY0004 represents a novel species in the genus Thalassospira isolated from seawater.</title>
        <authorList>
            <person name="Fu Z.-Y."/>
        </authorList>
    </citation>
    <scope>NUCLEOTIDE SEQUENCE [LARGE SCALE GENOMIC DNA]</scope>
    <source>
        <strain evidence="2 3">FZY0004</strain>
    </source>
</reference>
<sequence>MKTHEPSSTEKLYRAIQLTRPLLRNIAAYVEQELGNSGVTVGQRAVLEVLHDGGAMTAPQLTDRLELKRQFVARMLAETTELGLTTQQINPDHVRAHFHVLTDNGRAEIRAIRDHEMDMLRELEGLFTVEEIDTHFRLQQSMNRWFADRASAPKNANPKETRRK</sequence>
<dbReference type="InterPro" id="IPR036388">
    <property type="entry name" value="WH-like_DNA-bd_sf"/>
</dbReference>
<evidence type="ECO:0000313" key="2">
    <source>
        <dbReference type="EMBL" id="MDG4719491.1"/>
    </source>
</evidence>
<protein>
    <submittedName>
        <fullName evidence="2">MarR family winged helix-turn-helix transcriptional regulator</fullName>
    </submittedName>
</protein>
<dbReference type="SUPFAM" id="SSF46785">
    <property type="entry name" value="Winged helix' DNA-binding domain"/>
    <property type="match status" value="1"/>
</dbReference>
<dbReference type="Gene3D" id="1.10.10.10">
    <property type="entry name" value="Winged helix-like DNA-binding domain superfamily/Winged helix DNA-binding domain"/>
    <property type="match status" value="1"/>
</dbReference>
<accession>A0ABT6GBQ9</accession>